<reference evidence="2" key="1">
    <citation type="submission" date="2018-04" db="EMBL/GenBank/DDBJ databases">
        <title>WGS assembly of Panicum hallii.</title>
        <authorList>
            <person name="Lovell J."/>
            <person name="Jenkins J."/>
            <person name="Lowry D."/>
            <person name="Mamidi S."/>
            <person name="Sreedasyam A."/>
            <person name="Weng X."/>
            <person name="Barry K."/>
            <person name="Bonette J."/>
            <person name="Campitelli B."/>
            <person name="Daum C."/>
            <person name="Gordon S."/>
            <person name="Gould B."/>
            <person name="Lipzen A."/>
            <person name="Macqueen A."/>
            <person name="Palacio-Mejia J."/>
            <person name="Plott C."/>
            <person name="Shakirov E."/>
            <person name="Shu S."/>
            <person name="Yoshinaga Y."/>
            <person name="Zane M."/>
            <person name="Rokhsar D."/>
            <person name="Grimwood J."/>
            <person name="Schmutz J."/>
            <person name="Juenger T."/>
        </authorList>
    </citation>
    <scope>NUCLEOTIDE SEQUENCE [LARGE SCALE GENOMIC DNA]</scope>
    <source>
        <strain evidence="2">FIL2</strain>
    </source>
</reference>
<evidence type="ECO:0000313" key="2">
    <source>
        <dbReference type="EMBL" id="PVH61654.1"/>
    </source>
</evidence>
<name>A0A2T8KHL3_9POAL</name>
<evidence type="ECO:0000256" key="1">
    <source>
        <dbReference type="SAM" id="MobiDB-lite"/>
    </source>
</evidence>
<proteinExistence type="predicted"/>
<dbReference type="EMBL" id="CM008048">
    <property type="protein sequence ID" value="PVH61654.1"/>
    <property type="molecule type" value="Genomic_DNA"/>
</dbReference>
<feature type="non-terminal residue" evidence="2">
    <location>
        <position position="1"/>
    </location>
</feature>
<dbReference type="Gramene" id="PVH61654">
    <property type="protein sequence ID" value="PVH61654"/>
    <property type="gene ID" value="PAHAL_3G087600"/>
</dbReference>
<accession>A0A2T8KHL3</accession>
<dbReference type="Proteomes" id="UP000243499">
    <property type="component" value="Chromosome 3"/>
</dbReference>
<gene>
    <name evidence="2" type="ORF">PAHAL_3G087600</name>
</gene>
<sequence length="86" mass="9252">PTLPEVAGDDGARGRHPKRGFPNRPLSLGRRCIHSCPSNPPAGPLPGPPARSPSWDEARKPIKPKLSRENFSDGHSQGQTLREGVT</sequence>
<protein>
    <submittedName>
        <fullName evidence="2">Uncharacterized protein</fullName>
    </submittedName>
</protein>
<feature type="region of interest" description="Disordered" evidence="1">
    <location>
        <begin position="1"/>
        <end position="86"/>
    </location>
</feature>
<feature type="compositionally biased region" description="Pro residues" evidence="1">
    <location>
        <begin position="38"/>
        <end position="51"/>
    </location>
</feature>
<feature type="compositionally biased region" description="Basic and acidic residues" evidence="1">
    <location>
        <begin position="54"/>
        <end position="72"/>
    </location>
</feature>
<dbReference type="AlphaFoldDB" id="A0A2T8KHL3"/>
<organism evidence="2">
    <name type="scientific">Panicum hallii</name>
    <dbReference type="NCBI Taxonomy" id="206008"/>
    <lineage>
        <taxon>Eukaryota</taxon>
        <taxon>Viridiplantae</taxon>
        <taxon>Streptophyta</taxon>
        <taxon>Embryophyta</taxon>
        <taxon>Tracheophyta</taxon>
        <taxon>Spermatophyta</taxon>
        <taxon>Magnoliopsida</taxon>
        <taxon>Liliopsida</taxon>
        <taxon>Poales</taxon>
        <taxon>Poaceae</taxon>
        <taxon>PACMAD clade</taxon>
        <taxon>Panicoideae</taxon>
        <taxon>Panicodae</taxon>
        <taxon>Paniceae</taxon>
        <taxon>Panicinae</taxon>
        <taxon>Panicum</taxon>
        <taxon>Panicum sect. Panicum</taxon>
    </lineage>
</organism>